<dbReference type="InterPro" id="IPR002018">
    <property type="entry name" value="CarbesteraseB"/>
</dbReference>
<dbReference type="AlphaFoldDB" id="A0A024SCG4"/>
<reference evidence="12" key="1">
    <citation type="journal article" date="2013" name="Ind. Biotechnol.">
        <title>Comparative genomics analysis of Trichoderma reesei strains.</title>
        <authorList>
            <person name="Koike H."/>
            <person name="Aerts A."/>
            <person name="LaButti K."/>
            <person name="Grigoriev I.V."/>
            <person name="Baker S.E."/>
        </authorList>
    </citation>
    <scope>NUCLEOTIDE SEQUENCE [LARGE SCALE GENOMIC DNA]</scope>
    <source>
        <strain evidence="12">ATCC 56765 / BCRC 32924 / NRRL 11460 / Rut C-30</strain>
    </source>
</reference>
<dbReference type="PROSITE" id="PS00122">
    <property type="entry name" value="CARBOXYLESTERASE_B_1"/>
    <property type="match status" value="1"/>
</dbReference>
<dbReference type="EC" id="3.1.1.-" evidence="8"/>
<evidence type="ECO:0000256" key="4">
    <source>
        <dbReference type="ARBA" id="ARBA00022729"/>
    </source>
</evidence>
<keyword evidence="7" id="KW-0325">Glycoprotein</keyword>
<dbReference type="Proteomes" id="UP000024376">
    <property type="component" value="Unassembled WGS sequence"/>
</dbReference>
<dbReference type="InterPro" id="IPR050309">
    <property type="entry name" value="Type-B_Carboxylest/Lipase"/>
</dbReference>
<dbReference type="SUPFAM" id="SSF53474">
    <property type="entry name" value="alpha/beta-Hydrolases"/>
    <property type="match status" value="1"/>
</dbReference>
<dbReference type="KEGG" id="trr:M419DRAFT_8573"/>
<evidence type="ECO:0000256" key="3">
    <source>
        <dbReference type="ARBA" id="ARBA00022525"/>
    </source>
</evidence>
<feature type="region of interest" description="Disordered" evidence="9">
    <location>
        <begin position="1"/>
        <end position="21"/>
    </location>
</feature>
<keyword evidence="5 8" id="KW-0378">Hydrolase</keyword>
<dbReference type="PANTHER" id="PTHR11559">
    <property type="entry name" value="CARBOXYLESTERASE"/>
    <property type="match status" value="1"/>
</dbReference>
<dbReference type="ESTHER" id="hypjq-g0rlh4">
    <property type="family name" value="Fungal_carboxylesterase_lipase"/>
</dbReference>
<dbReference type="GO" id="GO:0006629">
    <property type="term" value="P:lipid metabolic process"/>
    <property type="evidence" value="ECO:0007669"/>
    <property type="project" value="UniProtKB-KW"/>
</dbReference>
<gene>
    <name evidence="11" type="ORF">M419DRAFT_8573</name>
</gene>
<name>A0A024SCG4_HYPJR</name>
<sequence length="632" mass="68705">MSKERGEEQRAHGSSNKAEGFNAYRLLPSMELHLRNGHETAQKRRQPLEKKARPFKRADIFNMKLFKTLPALLGFSSLAVAAPTPEKIENIEARSPVSVQLASGTVVGTSLAGIDTFNGIPFADPPVGNLRLAPPRKLSKNLGTFTTPLLAPACPQMFLSTDSSNILFNLLGSFLQLPFLQTITGQEDCLNISVQRPKGTKAGDKLPVAFWIYGGGFELGATLTYDGTSLLSSAVAQGQPFIYVAVNYRVAGFGFLGGAEILRNGSANLGLLDQRMGLQWVADNIAAFGGDPDKVTIWGESAGAMSVYDQMVLYGGNATYNGKPLFRGAIMNSGTAVPAERVDSPKAQAIYDNVVKKAGCSASADSLACLRQVPYSKFLAAVNAAPGILSYSSLGLSYLPRPDGVVLPDSPEALLQQGRYHAVPMIAGDQEDEGTLFSIFQSDVNSTPSLVTWLSEYMFSQATRAQLTQLVNTYDTAISSGSPFRTSILNELYPGFKRTAAVLGDLAFTLTRRLVLTEAARQNPSVPIWSYLSSYDYGTPFLGTFHASDILQVFYGLLPNNAMRSSRTYIFNFIYNLDPNVGVKGFANWPKWTAQGRQLMWFETGDANSLLKDDFRDDSFQWIANNSAVLRV</sequence>
<evidence type="ECO:0000313" key="12">
    <source>
        <dbReference type="Proteomes" id="UP000024376"/>
    </source>
</evidence>
<feature type="compositionally biased region" description="Basic and acidic residues" evidence="9">
    <location>
        <begin position="1"/>
        <end position="11"/>
    </location>
</feature>
<dbReference type="InterPro" id="IPR019826">
    <property type="entry name" value="Carboxylesterase_B_AS"/>
</dbReference>
<organism evidence="11 12">
    <name type="scientific">Hypocrea jecorina (strain ATCC 56765 / BCRC 32924 / NRRL 11460 / Rut C-30)</name>
    <name type="common">Trichoderma reesei</name>
    <dbReference type="NCBI Taxonomy" id="1344414"/>
    <lineage>
        <taxon>Eukaryota</taxon>
        <taxon>Fungi</taxon>
        <taxon>Dikarya</taxon>
        <taxon>Ascomycota</taxon>
        <taxon>Pezizomycotina</taxon>
        <taxon>Sordariomycetes</taxon>
        <taxon>Hypocreomycetidae</taxon>
        <taxon>Hypocreales</taxon>
        <taxon>Hypocreaceae</taxon>
        <taxon>Trichoderma</taxon>
    </lineage>
</organism>
<dbReference type="GO" id="GO:0005576">
    <property type="term" value="C:extracellular region"/>
    <property type="evidence" value="ECO:0007669"/>
    <property type="project" value="UniProtKB-SubCell"/>
</dbReference>
<evidence type="ECO:0000256" key="2">
    <source>
        <dbReference type="ARBA" id="ARBA00005964"/>
    </source>
</evidence>
<evidence type="ECO:0000256" key="1">
    <source>
        <dbReference type="ARBA" id="ARBA00004613"/>
    </source>
</evidence>
<evidence type="ECO:0000256" key="5">
    <source>
        <dbReference type="ARBA" id="ARBA00022801"/>
    </source>
</evidence>
<dbReference type="InterPro" id="IPR029058">
    <property type="entry name" value="AB_hydrolase_fold"/>
</dbReference>
<dbReference type="EMBL" id="KI911146">
    <property type="protein sequence ID" value="ETS02216.1"/>
    <property type="molecule type" value="Genomic_DNA"/>
</dbReference>
<feature type="domain" description="Carboxylesterase type B" evidence="10">
    <location>
        <begin position="98"/>
        <end position="604"/>
    </location>
</feature>
<dbReference type="GO" id="GO:0016787">
    <property type="term" value="F:hydrolase activity"/>
    <property type="evidence" value="ECO:0007669"/>
    <property type="project" value="UniProtKB-KW"/>
</dbReference>
<evidence type="ECO:0000256" key="6">
    <source>
        <dbReference type="ARBA" id="ARBA00023098"/>
    </source>
</evidence>
<dbReference type="OrthoDB" id="408631at2759"/>
<comment type="subcellular location">
    <subcellularLocation>
        <location evidence="1">Secreted</location>
    </subcellularLocation>
</comment>
<dbReference type="HOGENOM" id="CLU_006586_10_6_1"/>
<evidence type="ECO:0000256" key="7">
    <source>
        <dbReference type="ARBA" id="ARBA00023180"/>
    </source>
</evidence>
<evidence type="ECO:0000259" key="10">
    <source>
        <dbReference type="Pfam" id="PF00135"/>
    </source>
</evidence>
<keyword evidence="4" id="KW-0732">Signal</keyword>
<keyword evidence="3" id="KW-0964">Secreted</keyword>
<dbReference type="FunFam" id="3.40.50.1820:FF:000213">
    <property type="entry name" value="Carboxylic ester hydrolase"/>
    <property type="match status" value="1"/>
</dbReference>
<accession>A0A024SCG4</accession>
<proteinExistence type="inferred from homology"/>
<dbReference type="Pfam" id="PF00135">
    <property type="entry name" value="COesterase"/>
    <property type="match status" value="1"/>
</dbReference>
<evidence type="ECO:0000256" key="8">
    <source>
        <dbReference type="RuleBase" id="RU361235"/>
    </source>
</evidence>
<protein>
    <recommendedName>
        <fullName evidence="8">Carboxylic ester hydrolase</fullName>
        <ecNumber evidence="8">3.1.1.-</ecNumber>
    </recommendedName>
</protein>
<evidence type="ECO:0000313" key="11">
    <source>
        <dbReference type="EMBL" id="ETS02216.1"/>
    </source>
</evidence>
<dbReference type="Gene3D" id="3.40.50.1820">
    <property type="entry name" value="alpha/beta hydrolase"/>
    <property type="match status" value="1"/>
</dbReference>
<comment type="similarity">
    <text evidence="2 8">Belongs to the type-B carboxylesterase/lipase family.</text>
</comment>
<keyword evidence="6" id="KW-0443">Lipid metabolism</keyword>
<evidence type="ECO:0000256" key="9">
    <source>
        <dbReference type="SAM" id="MobiDB-lite"/>
    </source>
</evidence>